<dbReference type="RefSeq" id="WP_188724556.1">
    <property type="nucleotide sequence ID" value="NZ_BMJD01000001.1"/>
</dbReference>
<feature type="domain" description="GerMN" evidence="2">
    <location>
        <begin position="101"/>
        <end position="192"/>
    </location>
</feature>
<feature type="region of interest" description="Disordered" evidence="1">
    <location>
        <begin position="28"/>
        <end position="70"/>
    </location>
</feature>
<organism evidence="3 4">
    <name type="scientific">Lentibacillus populi</name>
    <dbReference type="NCBI Taxonomy" id="1827502"/>
    <lineage>
        <taxon>Bacteria</taxon>
        <taxon>Bacillati</taxon>
        <taxon>Bacillota</taxon>
        <taxon>Bacilli</taxon>
        <taxon>Bacillales</taxon>
        <taxon>Bacillaceae</taxon>
        <taxon>Lentibacillus</taxon>
    </lineage>
</organism>
<keyword evidence="4" id="KW-1185">Reference proteome</keyword>
<dbReference type="SMART" id="SM00909">
    <property type="entry name" value="Germane"/>
    <property type="match status" value="2"/>
</dbReference>
<evidence type="ECO:0000259" key="2">
    <source>
        <dbReference type="SMART" id="SM00909"/>
    </source>
</evidence>
<dbReference type="EMBL" id="BMJD01000001">
    <property type="protein sequence ID" value="GGB27998.1"/>
    <property type="molecule type" value="Genomic_DNA"/>
</dbReference>
<dbReference type="PROSITE" id="PS51257">
    <property type="entry name" value="PROKAR_LIPOPROTEIN"/>
    <property type="match status" value="1"/>
</dbReference>
<name>A0A9W5TU93_9BACI</name>
<dbReference type="Pfam" id="PF10646">
    <property type="entry name" value="Germane"/>
    <property type="match status" value="2"/>
</dbReference>
<feature type="domain" description="GerMN" evidence="2">
    <location>
        <begin position="253"/>
        <end position="340"/>
    </location>
</feature>
<evidence type="ECO:0000313" key="3">
    <source>
        <dbReference type="EMBL" id="GGB27998.1"/>
    </source>
</evidence>
<accession>A0A9W5TU93</accession>
<proteinExistence type="predicted"/>
<dbReference type="InterPro" id="IPR019606">
    <property type="entry name" value="GerMN"/>
</dbReference>
<sequence length="362" mass="39895">MQKRGILLVTGIMSISIILTGCFEGEQSLEDKMDPPQGAEEVDNLDNSKSGDKAANEKAKTDEEEGTAEETVKRQLFLIDANGMVAPQTLEIPKDDSMEVAAQALQYLVKDGPVQDILPNGFQAVLPAGTEVLGLDLEDNGTLVVDVSKEFENYKAENELKILQAMTYTLTQFDSVNKIKLQINGYPQDEMPVNGTPIGNGYSRTNGINLTETDTVDLIDSKAVTMYYPTEYNDTNYFVPVTQHIKADGEEVYDSIIQALVNGPGYDVNAKQVFNSDVALAAEPTLNSGVLELVFNKEILKDADKTTISDDVMETLVRTLTEQKDVKAVNVKVENVEKLFNENGKEYTEPVTREMVTNTEKL</sequence>
<dbReference type="Proteomes" id="UP000621492">
    <property type="component" value="Unassembled WGS sequence"/>
</dbReference>
<dbReference type="AlphaFoldDB" id="A0A9W5TU93"/>
<evidence type="ECO:0000313" key="4">
    <source>
        <dbReference type="Proteomes" id="UP000621492"/>
    </source>
</evidence>
<evidence type="ECO:0000256" key="1">
    <source>
        <dbReference type="SAM" id="MobiDB-lite"/>
    </source>
</evidence>
<gene>
    <name evidence="3" type="primary">gerM</name>
    <name evidence="3" type="ORF">GCM10011409_01700</name>
</gene>
<protein>
    <submittedName>
        <fullName evidence="3">Spore germination protein GerM</fullName>
    </submittedName>
</protein>
<reference evidence="3" key="1">
    <citation type="journal article" date="2014" name="Int. J. Syst. Evol. Microbiol.">
        <title>Complete genome sequence of Corynebacterium casei LMG S-19264T (=DSM 44701T), isolated from a smear-ripened cheese.</title>
        <authorList>
            <consortium name="US DOE Joint Genome Institute (JGI-PGF)"/>
            <person name="Walter F."/>
            <person name="Albersmeier A."/>
            <person name="Kalinowski J."/>
            <person name="Ruckert C."/>
        </authorList>
    </citation>
    <scope>NUCLEOTIDE SEQUENCE</scope>
    <source>
        <strain evidence="3">CGMCC 1.15454</strain>
    </source>
</reference>
<comment type="caution">
    <text evidence="3">The sequence shown here is derived from an EMBL/GenBank/DDBJ whole genome shotgun (WGS) entry which is preliminary data.</text>
</comment>
<reference evidence="3" key="2">
    <citation type="submission" date="2020-09" db="EMBL/GenBank/DDBJ databases">
        <authorList>
            <person name="Sun Q."/>
            <person name="Zhou Y."/>
        </authorList>
    </citation>
    <scope>NUCLEOTIDE SEQUENCE</scope>
    <source>
        <strain evidence="3">CGMCC 1.15454</strain>
    </source>
</reference>
<feature type="compositionally biased region" description="Basic and acidic residues" evidence="1">
    <location>
        <begin position="49"/>
        <end position="61"/>
    </location>
</feature>